<evidence type="ECO:0000313" key="3">
    <source>
        <dbReference type="Proteomes" id="UP001279734"/>
    </source>
</evidence>
<accession>A0AAD3XNK4</accession>
<comment type="caution">
    <text evidence="2">The sequence shown here is derived from an EMBL/GenBank/DDBJ whole genome shotgun (WGS) entry which is preliminary data.</text>
</comment>
<gene>
    <name evidence="2" type="ORF">Nepgr_012984</name>
</gene>
<dbReference type="SMART" id="SM00271">
    <property type="entry name" value="DnaJ"/>
    <property type="match status" value="1"/>
</dbReference>
<name>A0AAD3XNK4_NEPGR</name>
<dbReference type="Gene3D" id="1.10.287.110">
    <property type="entry name" value="DnaJ domain"/>
    <property type="match status" value="1"/>
</dbReference>
<dbReference type="InterPro" id="IPR001623">
    <property type="entry name" value="DnaJ_domain"/>
</dbReference>
<dbReference type="InterPro" id="IPR036869">
    <property type="entry name" value="J_dom_sf"/>
</dbReference>
<sequence length="115" mass="12934">MEGDLEEAKQEDLKKAYQKAVIRNHPNKSGDPEKFKELAQAYEVLSNPEKCDVYDQHGEDALKEGMAGAGSMHDPFDIFRFFFGRNPIGGGSSRGKKQRRGEDVIHPLKVSLEEL</sequence>
<protein>
    <recommendedName>
        <fullName evidence="1">J domain-containing protein</fullName>
    </recommendedName>
</protein>
<evidence type="ECO:0000313" key="2">
    <source>
        <dbReference type="EMBL" id="GMH11143.1"/>
    </source>
</evidence>
<feature type="domain" description="J" evidence="1">
    <location>
        <begin position="1"/>
        <end position="58"/>
    </location>
</feature>
<organism evidence="2 3">
    <name type="scientific">Nepenthes gracilis</name>
    <name type="common">Slender pitcher plant</name>
    <dbReference type="NCBI Taxonomy" id="150966"/>
    <lineage>
        <taxon>Eukaryota</taxon>
        <taxon>Viridiplantae</taxon>
        <taxon>Streptophyta</taxon>
        <taxon>Embryophyta</taxon>
        <taxon>Tracheophyta</taxon>
        <taxon>Spermatophyta</taxon>
        <taxon>Magnoliopsida</taxon>
        <taxon>eudicotyledons</taxon>
        <taxon>Gunneridae</taxon>
        <taxon>Pentapetalae</taxon>
        <taxon>Caryophyllales</taxon>
        <taxon>Nepenthaceae</taxon>
        <taxon>Nepenthes</taxon>
    </lineage>
</organism>
<dbReference type="PROSITE" id="PS50076">
    <property type="entry name" value="DNAJ_2"/>
    <property type="match status" value="1"/>
</dbReference>
<proteinExistence type="predicted"/>
<dbReference type="SUPFAM" id="SSF46565">
    <property type="entry name" value="Chaperone J-domain"/>
    <property type="match status" value="1"/>
</dbReference>
<dbReference type="PANTHER" id="PTHR43888">
    <property type="entry name" value="DNAJ-LIKE-2, ISOFORM A-RELATED"/>
    <property type="match status" value="1"/>
</dbReference>
<dbReference type="InterPro" id="IPR044713">
    <property type="entry name" value="DNJA1/2-like"/>
</dbReference>
<dbReference type="PRINTS" id="PR00625">
    <property type="entry name" value="JDOMAIN"/>
</dbReference>
<dbReference type="GO" id="GO:0006457">
    <property type="term" value="P:protein folding"/>
    <property type="evidence" value="ECO:0007669"/>
    <property type="project" value="InterPro"/>
</dbReference>
<dbReference type="GO" id="GO:0030544">
    <property type="term" value="F:Hsp70 protein binding"/>
    <property type="evidence" value="ECO:0007669"/>
    <property type="project" value="InterPro"/>
</dbReference>
<dbReference type="CDD" id="cd06257">
    <property type="entry name" value="DnaJ"/>
    <property type="match status" value="1"/>
</dbReference>
<keyword evidence="3" id="KW-1185">Reference proteome</keyword>
<dbReference type="Proteomes" id="UP001279734">
    <property type="component" value="Unassembled WGS sequence"/>
</dbReference>
<reference evidence="2" key="1">
    <citation type="submission" date="2023-05" db="EMBL/GenBank/DDBJ databases">
        <title>Nepenthes gracilis genome sequencing.</title>
        <authorList>
            <person name="Fukushima K."/>
        </authorList>
    </citation>
    <scope>NUCLEOTIDE SEQUENCE</scope>
    <source>
        <strain evidence="2">SING2019-196</strain>
    </source>
</reference>
<evidence type="ECO:0000259" key="1">
    <source>
        <dbReference type="PROSITE" id="PS50076"/>
    </source>
</evidence>
<dbReference type="AlphaFoldDB" id="A0AAD3XNK4"/>
<dbReference type="EMBL" id="BSYO01000010">
    <property type="protein sequence ID" value="GMH11143.1"/>
    <property type="molecule type" value="Genomic_DNA"/>
</dbReference>
<dbReference type="Pfam" id="PF00226">
    <property type="entry name" value="DnaJ"/>
    <property type="match status" value="1"/>
</dbReference>